<dbReference type="Proteomes" id="UP000502415">
    <property type="component" value="Chromosome"/>
</dbReference>
<sequence length="67" mass="7262">MQFAHSTIATAWAGKWDHKNPPSAPPAIPPIIITPFSRQVIPMPDIDPRAELPGPPIEPPPLPGLRI</sequence>
<feature type="region of interest" description="Disordered" evidence="1">
    <location>
        <begin position="43"/>
        <end position="67"/>
    </location>
</feature>
<proteinExistence type="predicted"/>
<evidence type="ECO:0000256" key="1">
    <source>
        <dbReference type="SAM" id="MobiDB-lite"/>
    </source>
</evidence>
<dbReference type="RefSeq" id="WP_169434442.1">
    <property type="nucleotide sequence ID" value="NZ_CP051685.1"/>
</dbReference>
<name>A0A7Z2ZRJ2_9BURK</name>
<dbReference type="AlphaFoldDB" id="A0A7Z2ZRJ2"/>
<reference evidence="2 3" key="1">
    <citation type="submission" date="2020-04" db="EMBL/GenBank/DDBJ databases">
        <title>Genome sequencing of novel species.</title>
        <authorList>
            <person name="Heo J."/>
            <person name="Kim S.-J."/>
            <person name="Kim J.-S."/>
            <person name="Hong S.-B."/>
            <person name="Kwon S.-W."/>
        </authorList>
    </citation>
    <scope>NUCLEOTIDE SEQUENCE [LARGE SCALE GENOMIC DNA]</scope>
    <source>
        <strain evidence="2 3">GN2-R2</strain>
    </source>
</reference>
<evidence type="ECO:0000313" key="3">
    <source>
        <dbReference type="Proteomes" id="UP000502415"/>
    </source>
</evidence>
<organism evidence="2 3">
    <name type="scientific">Massilia forsythiae</name>
    <dbReference type="NCBI Taxonomy" id="2728020"/>
    <lineage>
        <taxon>Bacteria</taxon>
        <taxon>Pseudomonadati</taxon>
        <taxon>Pseudomonadota</taxon>
        <taxon>Betaproteobacteria</taxon>
        <taxon>Burkholderiales</taxon>
        <taxon>Oxalobacteraceae</taxon>
        <taxon>Telluria group</taxon>
        <taxon>Massilia</taxon>
    </lineage>
</organism>
<evidence type="ECO:0000313" key="2">
    <source>
        <dbReference type="EMBL" id="QJD99530.1"/>
    </source>
</evidence>
<keyword evidence="3" id="KW-1185">Reference proteome</keyword>
<protein>
    <submittedName>
        <fullName evidence="2">Uncharacterized protein</fullName>
    </submittedName>
</protein>
<dbReference type="EMBL" id="CP051685">
    <property type="protein sequence ID" value="QJD99530.1"/>
    <property type="molecule type" value="Genomic_DNA"/>
</dbReference>
<dbReference type="KEGG" id="mfy:HH212_05425"/>
<gene>
    <name evidence="2" type="ORF">HH212_05425</name>
</gene>
<feature type="compositionally biased region" description="Pro residues" evidence="1">
    <location>
        <begin position="53"/>
        <end position="67"/>
    </location>
</feature>
<accession>A0A7Z2ZRJ2</accession>